<dbReference type="EMBL" id="CM007390">
    <property type="protein sequence ID" value="ONK56076.1"/>
    <property type="molecule type" value="Genomic_DNA"/>
</dbReference>
<evidence type="ECO:0000256" key="7">
    <source>
        <dbReference type="ARBA" id="ARBA00023027"/>
    </source>
</evidence>
<comment type="catalytic activity">
    <reaction evidence="8">
        <text>IMP + NAD(+) + H2O = XMP + NADH + H(+)</text>
        <dbReference type="Rhea" id="RHEA:11708"/>
        <dbReference type="ChEBI" id="CHEBI:15377"/>
        <dbReference type="ChEBI" id="CHEBI:15378"/>
        <dbReference type="ChEBI" id="CHEBI:57464"/>
        <dbReference type="ChEBI" id="CHEBI:57540"/>
        <dbReference type="ChEBI" id="CHEBI:57945"/>
        <dbReference type="ChEBI" id="CHEBI:58053"/>
        <dbReference type="EC" id="1.1.1.205"/>
    </reaction>
</comment>
<proteinExistence type="inferred from homology"/>
<accession>A0A5P1E4X2</accession>
<name>A0A5P1E4X2_ASPOF</name>
<dbReference type="PROSITE" id="PS00487">
    <property type="entry name" value="IMP_DH_GMP_RED"/>
    <property type="match status" value="1"/>
</dbReference>
<dbReference type="SUPFAM" id="SSF51412">
    <property type="entry name" value="Inosine monophosphate dehydrogenase (IMPDH)"/>
    <property type="match status" value="1"/>
</dbReference>
<reference evidence="12" key="1">
    <citation type="journal article" date="2017" name="Nat. Commun.">
        <title>The asparagus genome sheds light on the origin and evolution of a young Y chromosome.</title>
        <authorList>
            <person name="Harkess A."/>
            <person name="Zhou J."/>
            <person name="Xu C."/>
            <person name="Bowers J.E."/>
            <person name="Van der Hulst R."/>
            <person name="Ayyampalayam S."/>
            <person name="Mercati F."/>
            <person name="Riccardi P."/>
            <person name="McKain M.R."/>
            <person name="Kakrana A."/>
            <person name="Tang H."/>
            <person name="Ray J."/>
            <person name="Groenendijk J."/>
            <person name="Arikit S."/>
            <person name="Mathioni S.M."/>
            <person name="Nakano M."/>
            <person name="Shan H."/>
            <person name="Telgmann-Rauber A."/>
            <person name="Kanno A."/>
            <person name="Yue Z."/>
            <person name="Chen H."/>
            <person name="Li W."/>
            <person name="Chen Y."/>
            <person name="Xu X."/>
            <person name="Zhang Y."/>
            <person name="Luo S."/>
            <person name="Chen H."/>
            <person name="Gao J."/>
            <person name="Mao Z."/>
            <person name="Pires J.C."/>
            <person name="Luo M."/>
            <person name="Kudrna D."/>
            <person name="Wing R.A."/>
            <person name="Meyers B.C."/>
            <person name="Yi K."/>
            <person name="Kong H."/>
            <person name="Lavrijsen P."/>
            <person name="Sunseri F."/>
            <person name="Falavigna A."/>
            <person name="Ye Y."/>
            <person name="Leebens-Mack J.H."/>
            <person name="Chen G."/>
        </authorList>
    </citation>
    <scope>NUCLEOTIDE SEQUENCE [LARGE SCALE GENOMIC DNA]</scope>
    <source>
        <strain evidence="12">cv. DH0086</strain>
    </source>
</reference>
<comment type="cofactor">
    <cofactor evidence="1">
        <name>K(+)</name>
        <dbReference type="ChEBI" id="CHEBI:29103"/>
    </cofactor>
</comment>
<evidence type="ECO:0000313" key="11">
    <source>
        <dbReference type="EMBL" id="ONK56076.1"/>
    </source>
</evidence>
<dbReference type="InterPro" id="IPR001093">
    <property type="entry name" value="IMP_DH_GMPRt"/>
</dbReference>
<evidence type="ECO:0000256" key="1">
    <source>
        <dbReference type="ARBA" id="ARBA00001958"/>
    </source>
</evidence>
<keyword evidence="12" id="KW-1185">Reference proteome</keyword>
<dbReference type="Gramene" id="ONK56076">
    <property type="protein sequence ID" value="ONK56076"/>
    <property type="gene ID" value="A4U43_C10F3890"/>
</dbReference>
<dbReference type="GO" id="GO:0006177">
    <property type="term" value="P:GMP biosynthetic process"/>
    <property type="evidence" value="ECO:0007669"/>
    <property type="project" value="UniProtKB-KW"/>
</dbReference>
<keyword evidence="6" id="KW-0560">Oxidoreductase</keyword>
<dbReference type="GO" id="GO:0006183">
    <property type="term" value="P:GTP biosynthetic process"/>
    <property type="evidence" value="ECO:0007669"/>
    <property type="project" value="TreeGrafter"/>
</dbReference>
<dbReference type="PANTHER" id="PTHR11911:SF111">
    <property type="entry name" value="INOSINE-5'-MONOPHOSPHATE DEHYDROGENASE"/>
    <property type="match status" value="1"/>
</dbReference>
<protein>
    <recommendedName>
        <fullName evidence="10">IMP dehydrogenase/GMP reductase domain-containing protein</fullName>
    </recommendedName>
</protein>
<dbReference type="GO" id="GO:0005737">
    <property type="term" value="C:cytoplasm"/>
    <property type="evidence" value="ECO:0007669"/>
    <property type="project" value="TreeGrafter"/>
</dbReference>
<keyword evidence="4" id="KW-0658">Purine biosynthesis</keyword>
<dbReference type="PANTHER" id="PTHR11911">
    <property type="entry name" value="INOSINE-5-MONOPHOSPHATE DEHYDROGENASE RELATED"/>
    <property type="match status" value="1"/>
</dbReference>
<evidence type="ECO:0000256" key="5">
    <source>
        <dbReference type="ARBA" id="ARBA00022958"/>
    </source>
</evidence>
<dbReference type="Pfam" id="PF00478">
    <property type="entry name" value="IMPDH"/>
    <property type="match status" value="1"/>
</dbReference>
<gene>
    <name evidence="11" type="ORF">A4U43_C10F3890</name>
</gene>
<evidence type="ECO:0000259" key="10">
    <source>
        <dbReference type="Pfam" id="PF00478"/>
    </source>
</evidence>
<keyword evidence="3" id="KW-0332">GMP biosynthesis</keyword>
<dbReference type="Gene3D" id="3.20.20.70">
    <property type="entry name" value="Aldolase class I"/>
    <property type="match status" value="1"/>
</dbReference>
<evidence type="ECO:0000256" key="6">
    <source>
        <dbReference type="ARBA" id="ARBA00023002"/>
    </source>
</evidence>
<evidence type="ECO:0000256" key="3">
    <source>
        <dbReference type="ARBA" id="ARBA00022749"/>
    </source>
</evidence>
<dbReference type="GO" id="GO:0003938">
    <property type="term" value="F:IMP dehydrogenase activity"/>
    <property type="evidence" value="ECO:0007669"/>
    <property type="project" value="UniProtKB-EC"/>
</dbReference>
<feature type="domain" description="IMP dehydrogenase/GMP reductase" evidence="10">
    <location>
        <begin position="2"/>
        <end position="37"/>
    </location>
</feature>
<comment type="similarity">
    <text evidence="2">Belongs to the IMPDH/GMPR family.</text>
</comment>
<keyword evidence="5" id="KW-0630">Potassium</keyword>
<evidence type="ECO:0000313" key="12">
    <source>
        <dbReference type="Proteomes" id="UP000243459"/>
    </source>
</evidence>
<feature type="compositionally biased region" description="Polar residues" evidence="9">
    <location>
        <begin position="49"/>
        <end position="58"/>
    </location>
</feature>
<dbReference type="InterPro" id="IPR015875">
    <property type="entry name" value="IMP_DH/GMP_Rdtase_CS"/>
</dbReference>
<dbReference type="Proteomes" id="UP000243459">
    <property type="component" value="Chromosome 10"/>
</dbReference>
<evidence type="ECO:0000256" key="9">
    <source>
        <dbReference type="SAM" id="MobiDB-lite"/>
    </source>
</evidence>
<evidence type="ECO:0000256" key="2">
    <source>
        <dbReference type="ARBA" id="ARBA00005502"/>
    </source>
</evidence>
<evidence type="ECO:0000256" key="4">
    <source>
        <dbReference type="ARBA" id="ARBA00022755"/>
    </source>
</evidence>
<dbReference type="AlphaFoldDB" id="A0A5P1E4X2"/>
<sequence length="104" mass="11064">MLLGGNVVTMAQVQNLVKAGVDGLRVGMGSGSVCITWEFLLSTFSLQSRQSREPSPSAQLRHGPLPVASRRMPGGRPELSHAPRAAALTASVAASHRLEVRDLY</sequence>
<dbReference type="InterPro" id="IPR005990">
    <property type="entry name" value="IMP_DH"/>
</dbReference>
<dbReference type="InterPro" id="IPR013785">
    <property type="entry name" value="Aldolase_TIM"/>
</dbReference>
<evidence type="ECO:0000256" key="8">
    <source>
        <dbReference type="ARBA" id="ARBA00048028"/>
    </source>
</evidence>
<keyword evidence="7" id="KW-0520">NAD</keyword>
<organism evidence="11 12">
    <name type="scientific">Asparagus officinalis</name>
    <name type="common">Garden asparagus</name>
    <dbReference type="NCBI Taxonomy" id="4686"/>
    <lineage>
        <taxon>Eukaryota</taxon>
        <taxon>Viridiplantae</taxon>
        <taxon>Streptophyta</taxon>
        <taxon>Embryophyta</taxon>
        <taxon>Tracheophyta</taxon>
        <taxon>Spermatophyta</taxon>
        <taxon>Magnoliopsida</taxon>
        <taxon>Liliopsida</taxon>
        <taxon>Asparagales</taxon>
        <taxon>Asparagaceae</taxon>
        <taxon>Asparagoideae</taxon>
        <taxon>Asparagus</taxon>
    </lineage>
</organism>
<feature type="region of interest" description="Disordered" evidence="9">
    <location>
        <begin position="49"/>
        <end position="81"/>
    </location>
</feature>